<dbReference type="RefSeq" id="WP_089226880.1">
    <property type="nucleotide sequence ID" value="NZ_FZOF01000019.1"/>
</dbReference>
<accession>A0A239LDH5</accession>
<dbReference type="EMBL" id="FZOF01000019">
    <property type="protein sequence ID" value="SNT27594.1"/>
    <property type="molecule type" value="Genomic_DNA"/>
</dbReference>
<name>A0A239LDH5_9ACTN</name>
<sequence>MDTYEIVKAFVDLNTERVSQHRWTKFDLLHRAVTAYNARFGLGRLRDDEEFAAAFRALGHEVAWIEHERQGIVRAVFGLNAIRGDWTPPAR</sequence>
<proteinExistence type="predicted"/>
<dbReference type="AlphaFoldDB" id="A0A239LDH5"/>
<evidence type="ECO:0000313" key="2">
    <source>
        <dbReference type="Proteomes" id="UP000198280"/>
    </source>
</evidence>
<keyword evidence="2" id="KW-1185">Reference proteome</keyword>
<organism evidence="1 2">
    <name type="scientific">Actinacidiphila glaucinigra</name>
    <dbReference type="NCBI Taxonomy" id="235986"/>
    <lineage>
        <taxon>Bacteria</taxon>
        <taxon>Bacillati</taxon>
        <taxon>Actinomycetota</taxon>
        <taxon>Actinomycetes</taxon>
        <taxon>Kitasatosporales</taxon>
        <taxon>Streptomycetaceae</taxon>
        <taxon>Actinacidiphila</taxon>
    </lineage>
</organism>
<reference evidence="1 2" key="1">
    <citation type="submission" date="2017-06" db="EMBL/GenBank/DDBJ databases">
        <authorList>
            <person name="Kim H.J."/>
            <person name="Triplett B.A."/>
        </authorList>
    </citation>
    <scope>NUCLEOTIDE SEQUENCE [LARGE SCALE GENOMIC DNA]</scope>
    <source>
        <strain evidence="1 2">CGMCC 4.1858</strain>
    </source>
</reference>
<dbReference type="Proteomes" id="UP000198280">
    <property type="component" value="Unassembled WGS sequence"/>
</dbReference>
<protein>
    <submittedName>
        <fullName evidence="1">Uncharacterized protein</fullName>
    </submittedName>
</protein>
<evidence type="ECO:0000313" key="1">
    <source>
        <dbReference type="EMBL" id="SNT27594.1"/>
    </source>
</evidence>
<gene>
    <name evidence="1" type="ORF">SAMN05216252_11918</name>
</gene>